<accession>A0A840QT44</accession>
<organism evidence="2 3">
    <name type="scientific">Texcoconibacillus texcoconensis</name>
    <dbReference type="NCBI Taxonomy" id="1095777"/>
    <lineage>
        <taxon>Bacteria</taxon>
        <taxon>Bacillati</taxon>
        <taxon>Bacillota</taxon>
        <taxon>Bacilli</taxon>
        <taxon>Bacillales</taxon>
        <taxon>Bacillaceae</taxon>
        <taxon>Texcoconibacillus</taxon>
    </lineage>
</organism>
<dbReference type="Proteomes" id="UP000551878">
    <property type="component" value="Unassembled WGS sequence"/>
</dbReference>
<gene>
    <name evidence="2" type="ORF">HNQ41_002698</name>
</gene>
<proteinExistence type="predicted"/>
<feature type="compositionally biased region" description="Basic and acidic residues" evidence="1">
    <location>
        <begin position="11"/>
        <end position="26"/>
    </location>
</feature>
<feature type="region of interest" description="Disordered" evidence="1">
    <location>
        <begin position="1"/>
        <end position="47"/>
    </location>
</feature>
<comment type="caution">
    <text evidence="2">The sequence shown here is derived from an EMBL/GenBank/DDBJ whole genome shotgun (WGS) entry which is preliminary data.</text>
</comment>
<dbReference type="AlphaFoldDB" id="A0A840QT44"/>
<feature type="compositionally biased region" description="Polar residues" evidence="1">
    <location>
        <begin position="1"/>
        <end position="10"/>
    </location>
</feature>
<protein>
    <submittedName>
        <fullName evidence="2">Uncharacterized protein</fullName>
    </submittedName>
</protein>
<evidence type="ECO:0000256" key="1">
    <source>
        <dbReference type="SAM" id="MobiDB-lite"/>
    </source>
</evidence>
<evidence type="ECO:0000313" key="3">
    <source>
        <dbReference type="Proteomes" id="UP000551878"/>
    </source>
</evidence>
<dbReference type="EMBL" id="JACHHB010000013">
    <property type="protein sequence ID" value="MBB5174483.1"/>
    <property type="molecule type" value="Genomic_DNA"/>
</dbReference>
<reference evidence="2 3" key="1">
    <citation type="submission" date="2020-08" db="EMBL/GenBank/DDBJ databases">
        <title>Genomic Encyclopedia of Type Strains, Phase IV (KMG-IV): sequencing the most valuable type-strain genomes for metagenomic binning, comparative biology and taxonomic classification.</title>
        <authorList>
            <person name="Goeker M."/>
        </authorList>
    </citation>
    <scope>NUCLEOTIDE SEQUENCE [LARGE SCALE GENOMIC DNA]</scope>
    <source>
        <strain evidence="2 3">DSM 24696</strain>
    </source>
</reference>
<evidence type="ECO:0000313" key="2">
    <source>
        <dbReference type="EMBL" id="MBB5174483.1"/>
    </source>
</evidence>
<dbReference type="RefSeq" id="WP_184664904.1">
    <property type="nucleotide sequence ID" value="NZ_JACHHB010000013.1"/>
</dbReference>
<keyword evidence="3" id="KW-1185">Reference proteome</keyword>
<sequence length="47" mass="5456">MKKNHTQVNENKTENNRRKYLIREELSDGGARNEMIKKQTGKHCGGL</sequence>
<name>A0A840QT44_9BACI</name>